<dbReference type="PANTHER" id="PTHR43156:SF2">
    <property type="entry name" value="STAGE II SPORULATION PROTEIN E"/>
    <property type="match status" value="1"/>
</dbReference>
<dbReference type="RefSeq" id="WP_269657212.1">
    <property type="nucleotide sequence ID" value="NZ_CP114413.1"/>
</dbReference>
<gene>
    <name evidence="3" type="ORF">STRCI_000578</name>
</gene>
<protein>
    <submittedName>
        <fullName evidence="3">SpoIIE family protein phosphatase</fullName>
    </submittedName>
</protein>
<dbReference type="SUPFAM" id="SSF55874">
    <property type="entry name" value="ATPase domain of HSP90 chaperone/DNA topoisomerase II/histidine kinase"/>
    <property type="match status" value="1"/>
</dbReference>
<evidence type="ECO:0000313" key="4">
    <source>
        <dbReference type="Proteomes" id="UP001164439"/>
    </source>
</evidence>
<name>A0ABY7K8P6_9ACTN</name>
<dbReference type="InterPro" id="IPR000014">
    <property type="entry name" value="PAS"/>
</dbReference>
<dbReference type="Pfam" id="PF07228">
    <property type="entry name" value="SpoIIE"/>
    <property type="match status" value="1"/>
</dbReference>
<dbReference type="SUPFAM" id="SSF55781">
    <property type="entry name" value="GAF domain-like"/>
    <property type="match status" value="1"/>
</dbReference>
<dbReference type="Gene3D" id="3.30.450.40">
    <property type="match status" value="1"/>
</dbReference>
<dbReference type="InterPro" id="IPR035965">
    <property type="entry name" value="PAS-like_dom_sf"/>
</dbReference>
<dbReference type="Gene3D" id="3.60.40.10">
    <property type="entry name" value="PPM-type phosphatase domain"/>
    <property type="match status" value="1"/>
</dbReference>
<organism evidence="3 4">
    <name type="scientific">Streptomyces cinnabarinus</name>
    <dbReference type="NCBI Taxonomy" id="67287"/>
    <lineage>
        <taxon>Bacteria</taxon>
        <taxon>Bacillati</taxon>
        <taxon>Actinomycetota</taxon>
        <taxon>Actinomycetes</taxon>
        <taxon>Kitasatosporales</taxon>
        <taxon>Streptomycetaceae</taxon>
        <taxon>Streptomyces</taxon>
    </lineage>
</organism>
<dbReference type="CDD" id="cd00130">
    <property type="entry name" value="PAS"/>
    <property type="match status" value="2"/>
</dbReference>
<dbReference type="PROSITE" id="PS50112">
    <property type="entry name" value="PAS"/>
    <property type="match status" value="1"/>
</dbReference>
<evidence type="ECO:0000313" key="3">
    <source>
        <dbReference type="EMBL" id="WAZ19522.1"/>
    </source>
</evidence>
<dbReference type="InterPro" id="IPR052016">
    <property type="entry name" value="Bact_Sigma-Reg"/>
</dbReference>
<dbReference type="NCBIfam" id="TIGR00229">
    <property type="entry name" value="sensory_box"/>
    <property type="match status" value="1"/>
</dbReference>
<dbReference type="PANTHER" id="PTHR43156">
    <property type="entry name" value="STAGE II SPORULATION PROTEIN E-RELATED"/>
    <property type="match status" value="1"/>
</dbReference>
<dbReference type="Pfam" id="PF08448">
    <property type="entry name" value="PAS_4"/>
    <property type="match status" value="1"/>
</dbReference>
<dbReference type="Pfam" id="PF13581">
    <property type="entry name" value="HATPase_c_2"/>
    <property type="match status" value="1"/>
</dbReference>
<accession>A0ABY7K8P6</accession>
<dbReference type="InterPro" id="IPR001932">
    <property type="entry name" value="PPM-type_phosphatase-like_dom"/>
</dbReference>
<dbReference type="Gene3D" id="3.30.565.10">
    <property type="entry name" value="Histidine kinase-like ATPase, C-terminal domain"/>
    <property type="match status" value="1"/>
</dbReference>
<dbReference type="SUPFAM" id="SSF55785">
    <property type="entry name" value="PYP-like sensor domain (PAS domain)"/>
    <property type="match status" value="2"/>
</dbReference>
<evidence type="ECO:0000256" key="1">
    <source>
        <dbReference type="ARBA" id="ARBA00022801"/>
    </source>
</evidence>
<dbReference type="EMBL" id="CP114413">
    <property type="protein sequence ID" value="WAZ19522.1"/>
    <property type="molecule type" value="Genomic_DNA"/>
</dbReference>
<dbReference type="InterPro" id="IPR036457">
    <property type="entry name" value="PPM-type-like_dom_sf"/>
</dbReference>
<feature type="domain" description="PAS" evidence="2">
    <location>
        <begin position="22"/>
        <end position="49"/>
    </location>
</feature>
<dbReference type="SMART" id="SM00331">
    <property type="entry name" value="PP2C_SIG"/>
    <property type="match status" value="1"/>
</dbReference>
<dbReference type="Gene3D" id="3.30.450.20">
    <property type="entry name" value="PAS domain"/>
    <property type="match status" value="2"/>
</dbReference>
<dbReference type="CDD" id="cd16936">
    <property type="entry name" value="HATPase_RsbW-like"/>
    <property type="match status" value="1"/>
</dbReference>
<dbReference type="InterPro" id="IPR029016">
    <property type="entry name" value="GAF-like_dom_sf"/>
</dbReference>
<sequence>MSGSSDDVGPGSVAFDALVTAVLDEQGTVVRWSRAAAELLGYDATEVCGHPVRHLLADGSGGACPPTSGSVRLNRRQGGTVEVAYRAFRLAESAESLVVAAPDLRFGDRDLGASLLRALFSQDAIGVVVHGPDLALLHTKGVPVVPDGTPVPPGARLRDFLVPEDADDIETSLRQVLESGAPLVGGEKRMRSPLAPGRERHLRMSAVRLEDEDGRPTGVAAFFTYATGPQRARSNLDLLREAAIRVGGSLDVARTAQELAETVVPGIGDMGIVDLAEAVLTGDEPAHRSGGGDLHLRAVGSATGEWPGRIRKGDALPPLPDHPSLRTLQRGKTIVMTRDELLAVLGDRSAAIALLPDAWHSLMIAPLYARGTMLGDLQVWRVEDPEPFTREDTDLVTQIASRGALAIDNARRYTREHRAAVALQQSLLPRATTDTPAAETAGLYRPAGGGAEIGGDWFDAIPLPSLRLALVVGDVSGRGLRATAAMGRLRAAIHTLADLEPDPGELLTRLDGLVQRLAAEAPAELRDTVTAACLYVVYDPVTCQCMIASAGQLPPVVVRPDGTEQEIRISPGPPLGVGGMPFEVTTVEVEPGSLIALHTKGLVIGGNRDLEAGLRRLTDSLRAHSRTPLRETGRAVLDDLGELPGGEDVTLLLTRTRAVQGDHIASWDFPADLRIVAEAREKITRQLADWGLDDLSFTTELVVSELVTNAVRYAGGPVGLRLIREDVLVCEVTDPGNTQPRLRQAGSTDEGGRGLFLVAQLTSRWGCRYGQTGKTIWTEQPLDGSEPADS</sequence>
<keyword evidence="1" id="KW-0378">Hydrolase</keyword>
<dbReference type="InterPro" id="IPR003594">
    <property type="entry name" value="HATPase_dom"/>
</dbReference>
<reference evidence="3" key="1">
    <citation type="submission" date="2022-12" db="EMBL/GenBank/DDBJ databases">
        <authorList>
            <person name="Ruckert C."/>
            <person name="Busche T."/>
            <person name="Kalinowski J."/>
            <person name="Wittmann C."/>
        </authorList>
    </citation>
    <scope>NUCLEOTIDE SEQUENCE</scope>
    <source>
        <strain evidence="3">DSM 40467</strain>
    </source>
</reference>
<proteinExistence type="predicted"/>
<keyword evidence="4" id="KW-1185">Reference proteome</keyword>
<evidence type="ECO:0000259" key="2">
    <source>
        <dbReference type="PROSITE" id="PS50112"/>
    </source>
</evidence>
<dbReference type="Proteomes" id="UP001164439">
    <property type="component" value="Chromosome"/>
</dbReference>
<dbReference type="InterPro" id="IPR013656">
    <property type="entry name" value="PAS_4"/>
</dbReference>
<dbReference type="InterPro" id="IPR036890">
    <property type="entry name" value="HATPase_C_sf"/>
</dbReference>